<feature type="compositionally biased region" description="Basic residues" evidence="1">
    <location>
        <begin position="1195"/>
        <end position="1209"/>
    </location>
</feature>
<feature type="compositionally biased region" description="Polar residues" evidence="1">
    <location>
        <begin position="543"/>
        <end position="559"/>
    </location>
</feature>
<feature type="region of interest" description="Disordered" evidence="1">
    <location>
        <begin position="683"/>
        <end position="708"/>
    </location>
</feature>
<keyword evidence="2" id="KW-1185">Reference proteome</keyword>
<dbReference type="Proteomes" id="UP000694845">
    <property type="component" value="Unplaced"/>
</dbReference>
<feature type="region of interest" description="Disordered" evidence="1">
    <location>
        <begin position="96"/>
        <end position="148"/>
    </location>
</feature>
<organism evidence="2 3">
    <name type="scientific">Acanthaster planci</name>
    <name type="common">Crown-of-thorns starfish</name>
    <dbReference type="NCBI Taxonomy" id="133434"/>
    <lineage>
        <taxon>Eukaryota</taxon>
        <taxon>Metazoa</taxon>
        <taxon>Echinodermata</taxon>
        <taxon>Eleutherozoa</taxon>
        <taxon>Asterozoa</taxon>
        <taxon>Asteroidea</taxon>
        <taxon>Valvatacea</taxon>
        <taxon>Valvatida</taxon>
        <taxon>Acanthasteridae</taxon>
        <taxon>Acanthaster</taxon>
    </lineage>
</organism>
<evidence type="ECO:0000313" key="3">
    <source>
        <dbReference type="RefSeq" id="XP_022091843.1"/>
    </source>
</evidence>
<feature type="region of interest" description="Disordered" evidence="1">
    <location>
        <begin position="525"/>
        <end position="579"/>
    </location>
</feature>
<dbReference type="OrthoDB" id="10071553at2759"/>
<sequence>MSHQEEESKGVHQPHMIPVQHDEVEESLDRVEEIHDEVKQAQKDEFQNSRGGISDTNDGQACDVELSLEVESANWVPNEISAEVNHFLRHGSGEMGALEVPPEVQGEAIKDEAKEKRKIEYDQNLKDGEDEDESCSEENTDDDDDNLVTSEEDELDSMVGYVINSAGSSLTNNFDVFTFKSFHINENITSRKEGPEEDSIILDGDAAPDAEEVLLIHSGDENLRGETLNVSDVYAGDDVIEASDMFRQGTCFVAADSSSVKHEDTEGVNDKICASFKNVDNVTLRVEEANERKKTDDDSLHDKCSTEKPQDDSFSRSVENRKPLEIKVTDNAADLIGLEGTHESLEQGSPTWSKKQEDAMCVKKQENDGGPSLTHTAEVLEANLQLPPIDTVCRTSKVQSQEVTETLLQKLENDLPKCNKEEKTSSVTDMTSSVNGPKVTLTVSNIASDSDDDDDLYDTERKPSVNINTAENDWECLAIQQISKSQPHVWYPTYNTTHHIVEDASKTQHNNTGKHLDADTLKMNIPSKVPSNEKVTSTHDVSESTVTAKSLSSHNLTTGQSMPSVSSQAPASQPDLPETESGMAVINDRLRKKIVLLERRLKELALELTFLGDRNWRLEAYIDCLIKTLEVLEVTDVVDLDQKKLPLSLFKVKVKAGYKLGSYNGIPSRALQSYKKEGRQPPYVDLSGWGDTDKPTQRPDLIDPTPLPSCDDDVGLSVSQMYHYESQLEEISIQNQILEGQLQEANELVQSMMGESSADERQTGPQDLHQAKQQKEQGIQTRPHDTSTLPQNVGVLQQQVQDLRDEYHQGGQEYWQQPQQEQQQQLFLTGVMPQIQTQPECYAMHEGEQYSLPQQQLQHYQLQHCQPVVQPQQQQLQQPQQQAWNPQAVQEETVLPNCCDWESNEKLSLHDPLEWPTLTESQAQVTGRSQTGTGTEAGPRPLQLQTQPFATTGPASHVSESSPTVLSNPVKDKSTLHSSLEQPASSGSIPNHENRCKASCYHDNNPKEASSSGTVSSQSFYRGRRFESDSRGQPRYNHRSLEQSLSGIDTLPRGHRLEESMRFEHWDPHVDRLSSLIPGEFPVDLHGEAWRKERSPYHDVRNAPSRHPLPFQRNLDRSRRFFHCDSVLDSYCPDFSNFQHAPTFKEDLGETISASNSQFMLSNGYAFDKFPSPPSTRGFSSLGSSTSTGALPYPRQHKRQSTPTRRGKPWTRAGSCTSPLRSRHNPEVTLSDSK</sequence>
<gene>
    <name evidence="3" type="primary">LOC110979947</name>
</gene>
<feature type="compositionally biased region" description="Polar residues" evidence="1">
    <location>
        <begin position="1007"/>
        <end position="1020"/>
    </location>
</feature>
<proteinExistence type="predicted"/>
<evidence type="ECO:0000256" key="1">
    <source>
        <dbReference type="SAM" id="MobiDB-lite"/>
    </source>
</evidence>
<feature type="compositionally biased region" description="Low complexity" evidence="1">
    <location>
        <begin position="1176"/>
        <end position="1189"/>
    </location>
</feature>
<dbReference type="OMA" id="WRLEAYI"/>
<dbReference type="KEGG" id="aplc:110979947"/>
<feature type="compositionally biased region" description="Acidic residues" evidence="1">
    <location>
        <begin position="128"/>
        <end position="148"/>
    </location>
</feature>
<dbReference type="RefSeq" id="XP_022091843.1">
    <property type="nucleotide sequence ID" value="XM_022236151.1"/>
</dbReference>
<protein>
    <submittedName>
        <fullName evidence="3">Uncharacterized protein LOC110979947</fullName>
    </submittedName>
</protein>
<feature type="compositionally biased region" description="Polar residues" evidence="1">
    <location>
        <begin position="943"/>
        <end position="967"/>
    </location>
</feature>
<feature type="region of interest" description="Disordered" evidence="1">
    <location>
        <begin position="288"/>
        <end position="322"/>
    </location>
</feature>
<feature type="region of interest" description="Disordered" evidence="1">
    <location>
        <begin position="752"/>
        <end position="789"/>
    </location>
</feature>
<feature type="compositionally biased region" description="Polar residues" evidence="1">
    <location>
        <begin position="776"/>
        <end position="789"/>
    </location>
</feature>
<feature type="compositionally biased region" description="Polar residues" evidence="1">
    <location>
        <begin position="920"/>
        <end position="934"/>
    </location>
</feature>
<accession>A0A8B7YF23</accession>
<evidence type="ECO:0000313" key="2">
    <source>
        <dbReference type="Proteomes" id="UP000694845"/>
    </source>
</evidence>
<name>A0A8B7YF23_ACAPL</name>
<dbReference type="AlphaFoldDB" id="A0A8B7YF23"/>
<feature type="compositionally biased region" description="Basic and acidic residues" evidence="1">
    <location>
        <begin position="108"/>
        <end position="127"/>
    </location>
</feature>
<feature type="region of interest" description="Disordered" evidence="1">
    <location>
        <begin position="1176"/>
        <end position="1234"/>
    </location>
</feature>
<dbReference type="GeneID" id="110979947"/>
<reference evidence="3" key="1">
    <citation type="submission" date="2025-08" db="UniProtKB">
        <authorList>
            <consortium name="RefSeq"/>
        </authorList>
    </citation>
    <scope>IDENTIFICATION</scope>
</reference>
<feature type="region of interest" description="Disordered" evidence="1">
    <location>
        <begin position="920"/>
        <end position="1042"/>
    </location>
</feature>
<feature type="compositionally biased region" description="Low complexity" evidence="1">
    <location>
        <begin position="560"/>
        <end position="574"/>
    </location>
</feature>
<feature type="compositionally biased region" description="Polar residues" evidence="1">
    <location>
        <begin position="976"/>
        <end position="991"/>
    </location>
</feature>
<feature type="compositionally biased region" description="Basic and acidic residues" evidence="1">
    <location>
        <begin position="691"/>
        <end position="701"/>
    </location>
</feature>